<evidence type="ECO:0000256" key="4">
    <source>
        <dbReference type="ARBA" id="ARBA00022989"/>
    </source>
</evidence>
<dbReference type="NCBIfam" id="TIGR02872">
    <property type="entry name" value="spore_ytvI"/>
    <property type="match status" value="1"/>
</dbReference>
<evidence type="ECO:0000313" key="7">
    <source>
        <dbReference type="EMBL" id="MBM6826751.1"/>
    </source>
</evidence>
<dbReference type="RefSeq" id="WP_204908795.1">
    <property type="nucleotide sequence ID" value="NZ_JACJLV010000016.1"/>
</dbReference>
<name>A0A939BC19_9CLOT</name>
<reference evidence="7" key="2">
    <citation type="journal article" date="2021" name="Sci. Rep.">
        <title>The distribution of antibiotic resistance genes in chicken gut microbiota commensals.</title>
        <authorList>
            <person name="Juricova H."/>
            <person name="Matiasovicova J."/>
            <person name="Kubasova T."/>
            <person name="Cejkova D."/>
            <person name="Rychlik I."/>
        </authorList>
    </citation>
    <scope>NUCLEOTIDE SEQUENCE</scope>
    <source>
        <strain evidence="7">An420c</strain>
    </source>
</reference>
<feature type="transmembrane region" description="Helical" evidence="6">
    <location>
        <begin position="7"/>
        <end position="25"/>
    </location>
</feature>
<evidence type="ECO:0000256" key="5">
    <source>
        <dbReference type="ARBA" id="ARBA00023136"/>
    </source>
</evidence>
<evidence type="ECO:0000256" key="2">
    <source>
        <dbReference type="ARBA" id="ARBA00009773"/>
    </source>
</evidence>
<dbReference type="Pfam" id="PF01594">
    <property type="entry name" value="AI-2E_transport"/>
    <property type="match status" value="1"/>
</dbReference>
<feature type="transmembrane region" description="Helical" evidence="6">
    <location>
        <begin position="320"/>
        <end position="345"/>
    </location>
</feature>
<dbReference type="GO" id="GO:0055085">
    <property type="term" value="P:transmembrane transport"/>
    <property type="evidence" value="ECO:0007669"/>
    <property type="project" value="TreeGrafter"/>
</dbReference>
<comment type="caution">
    <text evidence="7">The sequence shown here is derived from an EMBL/GenBank/DDBJ whole genome shotgun (WGS) entry which is preliminary data.</text>
</comment>
<proteinExistence type="inferred from homology"/>
<keyword evidence="5 6" id="KW-0472">Membrane</keyword>
<comment type="similarity">
    <text evidence="2">Belongs to the autoinducer-2 exporter (AI-2E) (TC 2.A.86) family.</text>
</comment>
<comment type="subcellular location">
    <subcellularLocation>
        <location evidence="1">Membrane</location>
        <topology evidence="1">Multi-pass membrane protein</topology>
    </subcellularLocation>
</comment>
<dbReference type="InterPro" id="IPR002549">
    <property type="entry name" value="AI-2E-like"/>
</dbReference>
<reference evidence="7" key="1">
    <citation type="submission" date="2020-08" db="EMBL/GenBank/DDBJ databases">
        <authorList>
            <person name="Cejkova D."/>
            <person name="Kubasova T."/>
            <person name="Jahodarova E."/>
            <person name="Rychlik I."/>
        </authorList>
    </citation>
    <scope>NUCLEOTIDE SEQUENCE</scope>
    <source>
        <strain evidence="7">An420c</strain>
    </source>
</reference>
<dbReference type="EMBL" id="JACJLV010000016">
    <property type="protein sequence ID" value="MBM6826751.1"/>
    <property type="molecule type" value="Genomic_DNA"/>
</dbReference>
<dbReference type="Proteomes" id="UP000713880">
    <property type="component" value="Unassembled WGS sequence"/>
</dbReference>
<dbReference type="PANTHER" id="PTHR21716">
    <property type="entry name" value="TRANSMEMBRANE PROTEIN"/>
    <property type="match status" value="1"/>
</dbReference>
<sequence length="374" mass="41923">MEKRKKFIINFLYFAIIIAAIFFALQFALSLLFPFVAALFIAYILKHPINFIARKTKMPRKLAAILMVLIFYGTIGTFLVLASIRAFSFATDLVQRLPSIFRIYVNPVLTDLFDQLEQALEQADPNILDTVDYLWSQFMQSLRSIVSNLSLTSMEAISNVASSLPMLFIKLLLMVISTFFIAMDYERLTGFCMRQLNGWARDIFLQVQKYVVGTLFVCIRSYALIMSITFMELFLGLSLFGVEYALLIALCIAVFDILPVLGTGGIMIPWAVITAILGDYPMALKLFGLYIFITIVRNIIEPKIVGSQIGLHPVVTLVSMFAGVQLFGVVGLFGFPIGLSLLMHLNRTGTIKIFKLTAEEESTSGEEERGSESP</sequence>
<evidence type="ECO:0000256" key="3">
    <source>
        <dbReference type="ARBA" id="ARBA00022692"/>
    </source>
</evidence>
<dbReference type="PANTHER" id="PTHR21716:SF68">
    <property type="entry name" value="TRANSPORT PROTEIN YTVI-RELATED"/>
    <property type="match status" value="1"/>
</dbReference>
<keyword evidence="3 6" id="KW-0812">Transmembrane</keyword>
<evidence type="ECO:0000256" key="6">
    <source>
        <dbReference type="SAM" id="Phobius"/>
    </source>
</evidence>
<protein>
    <submittedName>
        <fullName evidence="7">Sporulation integral membrane protein YtvI</fullName>
    </submittedName>
</protein>
<feature type="transmembrane region" description="Helical" evidence="6">
    <location>
        <begin position="282"/>
        <end position="300"/>
    </location>
</feature>
<evidence type="ECO:0000256" key="1">
    <source>
        <dbReference type="ARBA" id="ARBA00004141"/>
    </source>
</evidence>
<organism evidence="7 8">
    <name type="scientific">Mordavella massiliensis</name>
    <dbReference type="NCBI Taxonomy" id="1871024"/>
    <lineage>
        <taxon>Bacteria</taxon>
        <taxon>Bacillati</taxon>
        <taxon>Bacillota</taxon>
        <taxon>Clostridia</taxon>
        <taxon>Eubacteriales</taxon>
        <taxon>Clostridiaceae</taxon>
        <taxon>Mordavella</taxon>
    </lineage>
</organism>
<gene>
    <name evidence="7" type="primary">ytvI</name>
    <name evidence="7" type="ORF">H6A13_06475</name>
</gene>
<feature type="transmembrane region" description="Helical" evidence="6">
    <location>
        <begin position="31"/>
        <end position="53"/>
    </location>
</feature>
<dbReference type="GO" id="GO:0016020">
    <property type="term" value="C:membrane"/>
    <property type="evidence" value="ECO:0007669"/>
    <property type="project" value="UniProtKB-SubCell"/>
</dbReference>
<accession>A0A939BC19</accession>
<evidence type="ECO:0000313" key="8">
    <source>
        <dbReference type="Proteomes" id="UP000713880"/>
    </source>
</evidence>
<feature type="transmembrane region" description="Helical" evidence="6">
    <location>
        <begin position="167"/>
        <end position="185"/>
    </location>
</feature>
<keyword evidence="4 6" id="KW-1133">Transmembrane helix</keyword>
<feature type="transmembrane region" description="Helical" evidence="6">
    <location>
        <begin position="244"/>
        <end position="270"/>
    </location>
</feature>
<dbReference type="InterPro" id="IPR014227">
    <property type="entry name" value="YtvI-like"/>
</dbReference>
<feature type="transmembrane region" description="Helical" evidence="6">
    <location>
        <begin position="210"/>
        <end position="238"/>
    </location>
</feature>
<feature type="transmembrane region" description="Helical" evidence="6">
    <location>
        <begin position="65"/>
        <end position="87"/>
    </location>
</feature>
<dbReference type="AlphaFoldDB" id="A0A939BC19"/>
<keyword evidence="8" id="KW-1185">Reference proteome</keyword>